<reference evidence="2 3" key="1">
    <citation type="journal article" date="2024" name="G3 (Bethesda)">
        <title>Genome assembly of Hibiscus sabdariffa L. provides insights into metabolisms of medicinal natural products.</title>
        <authorList>
            <person name="Kim T."/>
        </authorList>
    </citation>
    <scope>NUCLEOTIDE SEQUENCE [LARGE SCALE GENOMIC DNA]</scope>
    <source>
        <strain evidence="2">TK-2024</strain>
        <tissue evidence="2">Old leaves</tissue>
    </source>
</reference>
<name>A0ABR2CBN2_9ROSI</name>
<keyword evidence="3" id="KW-1185">Reference proteome</keyword>
<organism evidence="2 3">
    <name type="scientific">Hibiscus sabdariffa</name>
    <name type="common">roselle</name>
    <dbReference type="NCBI Taxonomy" id="183260"/>
    <lineage>
        <taxon>Eukaryota</taxon>
        <taxon>Viridiplantae</taxon>
        <taxon>Streptophyta</taxon>
        <taxon>Embryophyta</taxon>
        <taxon>Tracheophyta</taxon>
        <taxon>Spermatophyta</taxon>
        <taxon>Magnoliopsida</taxon>
        <taxon>eudicotyledons</taxon>
        <taxon>Gunneridae</taxon>
        <taxon>Pentapetalae</taxon>
        <taxon>rosids</taxon>
        <taxon>malvids</taxon>
        <taxon>Malvales</taxon>
        <taxon>Malvaceae</taxon>
        <taxon>Malvoideae</taxon>
        <taxon>Hibiscus</taxon>
    </lineage>
</organism>
<accession>A0ABR2CBN2</accession>
<dbReference type="Proteomes" id="UP001472677">
    <property type="component" value="Unassembled WGS sequence"/>
</dbReference>
<evidence type="ECO:0000313" key="3">
    <source>
        <dbReference type="Proteomes" id="UP001472677"/>
    </source>
</evidence>
<comment type="caution">
    <text evidence="2">The sequence shown here is derived from an EMBL/GenBank/DDBJ whole genome shotgun (WGS) entry which is preliminary data.</text>
</comment>
<proteinExistence type="predicted"/>
<evidence type="ECO:0000313" key="2">
    <source>
        <dbReference type="EMBL" id="KAK8516146.1"/>
    </source>
</evidence>
<sequence>MSKLQSVEGAVDDEKLVILHTCAIGWVMKAVSIRVLAQEMVEAGLEGFELQWVACSMVLLAFPDLEQRGRAPGQIDEMVEVRAQDKVFQVLVQEVELVHLSAVEEWEIDSGSEDGDSVQHGNSVVPPASHESRQTNQGRSPCWLENALWDMDRSDMGGVVSDGAIVGAKGQVEGLLGAIVTARATGPRGGVCSEGDILDAAVGDRSRESNVIEYHQGADIGHNSNLGFLDLGKADSDLVVRLGDKVSATKVVVGEAGAILVPVVGTVSGGVRKVKPVNSLVEALG</sequence>
<gene>
    <name evidence="2" type="ORF">V6N12_013553</name>
</gene>
<evidence type="ECO:0000256" key="1">
    <source>
        <dbReference type="SAM" id="MobiDB-lite"/>
    </source>
</evidence>
<feature type="region of interest" description="Disordered" evidence="1">
    <location>
        <begin position="110"/>
        <end position="139"/>
    </location>
</feature>
<protein>
    <submittedName>
        <fullName evidence="2">Uncharacterized protein</fullName>
    </submittedName>
</protein>
<dbReference type="EMBL" id="JBBPBM010000060">
    <property type="protein sequence ID" value="KAK8516146.1"/>
    <property type="molecule type" value="Genomic_DNA"/>
</dbReference>